<name>A0A0B5BKH5_9BACT</name>
<dbReference type="Gene3D" id="3.40.50.280">
    <property type="entry name" value="Cobalamin-binding domain"/>
    <property type="match status" value="1"/>
</dbReference>
<dbReference type="InterPro" id="IPR006158">
    <property type="entry name" value="Cobalamin-bd"/>
</dbReference>
<dbReference type="InterPro" id="IPR007197">
    <property type="entry name" value="rSAM"/>
</dbReference>
<dbReference type="Pfam" id="PF02310">
    <property type="entry name" value="B12-binding"/>
    <property type="match status" value="1"/>
</dbReference>
<evidence type="ECO:0000256" key="7">
    <source>
        <dbReference type="ARBA" id="ARBA00023014"/>
    </source>
</evidence>
<feature type="domain" description="Radical SAM core" evidence="9">
    <location>
        <begin position="154"/>
        <end position="372"/>
    </location>
</feature>
<dbReference type="InterPro" id="IPR023404">
    <property type="entry name" value="rSAM_horseshoe"/>
</dbReference>
<dbReference type="STRING" id="345632.GPICK_15405"/>
<proteinExistence type="predicted"/>
<evidence type="ECO:0000259" key="9">
    <source>
        <dbReference type="PROSITE" id="PS51918"/>
    </source>
</evidence>
<evidence type="ECO:0000256" key="5">
    <source>
        <dbReference type="ARBA" id="ARBA00022723"/>
    </source>
</evidence>
<evidence type="ECO:0000259" key="8">
    <source>
        <dbReference type="PROSITE" id="PS51332"/>
    </source>
</evidence>
<protein>
    <submittedName>
        <fullName evidence="10">Radical SAM protein</fullName>
    </submittedName>
</protein>
<gene>
    <name evidence="10" type="ORF">GPICK_15405</name>
</gene>
<keyword evidence="5" id="KW-0479">Metal-binding</keyword>
<keyword evidence="3" id="KW-0808">Transferase</keyword>
<keyword evidence="2" id="KW-0489">Methyltransferase</keyword>
<dbReference type="Pfam" id="PF04055">
    <property type="entry name" value="Radical_SAM"/>
    <property type="match status" value="1"/>
</dbReference>
<dbReference type="GO" id="GO:0031419">
    <property type="term" value="F:cobalamin binding"/>
    <property type="evidence" value="ECO:0007669"/>
    <property type="project" value="InterPro"/>
</dbReference>
<dbReference type="SFLD" id="SFLDG01123">
    <property type="entry name" value="methyltransferase_(Class_B)"/>
    <property type="match status" value="1"/>
</dbReference>
<evidence type="ECO:0000256" key="3">
    <source>
        <dbReference type="ARBA" id="ARBA00022679"/>
    </source>
</evidence>
<dbReference type="PANTHER" id="PTHR43409:SF7">
    <property type="entry name" value="BLL1977 PROTEIN"/>
    <property type="match status" value="1"/>
</dbReference>
<dbReference type="SMART" id="SM00729">
    <property type="entry name" value="Elp3"/>
    <property type="match status" value="1"/>
</dbReference>
<dbReference type="InterPro" id="IPR051198">
    <property type="entry name" value="BchE-like"/>
</dbReference>
<comment type="cofactor">
    <cofactor evidence="1">
        <name>[4Fe-4S] cluster</name>
        <dbReference type="ChEBI" id="CHEBI:49883"/>
    </cofactor>
</comment>
<dbReference type="GO" id="GO:0051539">
    <property type="term" value="F:4 iron, 4 sulfur cluster binding"/>
    <property type="evidence" value="ECO:0007669"/>
    <property type="project" value="UniProtKB-KW"/>
</dbReference>
<dbReference type="CDD" id="cd02068">
    <property type="entry name" value="radical_SAM_B12_BD"/>
    <property type="match status" value="1"/>
</dbReference>
<dbReference type="KEGG" id="gpi:GPICK_15405"/>
<evidence type="ECO:0000256" key="2">
    <source>
        <dbReference type="ARBA" id="ARBA00022603"/>
    </source>
</evidence>
<dbReference type="PANTHER" id="PTHR43409">
    <property type="entry name" value="ANAEROBIC MAGNESIUM-PROTOPORPHYRIN IX MONOMETHYL ESTER CYCLASE-RELATED"/>
    <property type="match status" value="1"/>
</dbReference>
<keyword evidence="4" id="KW-0949">S-adenosyl-L-methionine</keyword>
<sequence>MRILFVSPGWPTGRLWGELGFKFPSLALASLAAVTPPEWEVALCDESRETVDFDAACDLVAVTAMTPQAPRTYEIAAGFRARGKCVVMGGFHASNLPDEALRHVDAVVVGEGELVWPRLLADFAAGRLERLYRSTGLLPMDAIPVARREIFSGKGYLLTNTLQTTRGCPFDCEFCSVTAFYGRKYRGRPVEAVLAELEQLRKANSFAFFVDDNLVADRRYALPLFRGMKGMGFKWLSHAPIDFAGDEELMRAAGEAGCVGMFVGFESLDQEALAAMGKVTNRAAEYLDSARKFRDHGIGILGSFVLGYDGATPDSFGRILRFCEEARIEAAIFPILTPYPGTAVRRRLEAEGRITSNDWRDYDMGHVTFEPRGMTAAELQAGHDWLNRSFYSFGSMWRRLVKRHRSVQVFGPMNVGFRSAIRRTARFRTGGA</sequence>
<organism evidence="10 11">
    <name type="scientific">Geobacter pickeringii</name>
    <dbReference type="NCBI Taxonomy" id="345632"/>
    <lineage>
        <taxon>Bacteria</taxon>
        <taxon>Pseudomonadati</taxon>
        <taxon>Thermodesulfobacteriota</taxon>
        <taxon>Desulfuromonadia</taxon>
        <taxon>Geobacterales</taxon>
        <taxon>Geobacteraceae</taxon>
        <taxon>Geobacter</taxon>
    </lineage>
</organism>
<evidence type="ECO:0000256" key="1">
    <source>
        <dbReference type="ARBA" id="ARBA00001966"/>
    </source>
</evidence>
<reference evidence="10 11" key="1">
    <citation type="journal article" date="2015" name="Genome Announc.">
        <title>Complete Genome of Geobacter pickeringii G13T, a Metal-Reducing Isolate from Sedimentary Kaolin Deposits.</title>
        <authorList>
            <person name="Badalamenti J.P."/>
            <person name="Bond D.R."/>
        </authorList>
    </citation>
    <scope>NUCLEOTIDE SEQUENCE [LARGE SCALE GENOMIC DNA]</scope>
    <source>
        <strain evidence="10 11">G13</strain>
    </source>
</reference>
<dbReference type="RefSeq" id="WP_039744702.1">
    <property type="nucleotide sequence ID" value="NZ_CP009788.1"/>
</dbReference>
<accession>A0A0B5BKH5</accession>
<dbReference type="PROSITE" id="PS51332">
    <property type="entry name" value="B12_BINDING"/>
    <property type="match status" value="1"/>
</dbReference>
<dbReference type="Proteomes" id="UP000057609">
    <property type="component" value="Chromosome"/>
</dbReference>
<dbReference type="SFLD" id="SFLDS00029">
    <property type="entry name" value="Radical_SAM"/>
    <property type="match status" value="1"/>
</dbReference>
<dbReference type="GO" id="GO:0046872">
    <property type="term" value="F:metal ion binding"/>
    <property type="evidence" value="ECO:0007669"/>
    <property type="project" value="UniProtKB-KW"/>
</dbReference>
<dbReference type="SFLD" id="SFLDG01082">
    <property type="entry name" value="B12-binding_domain_containing"/>
    <property type="match status" value="1"/>
</dbReference>
<dbReference type="HOGENOM" id="CLU_021572_5_1_7"/>
<dbReference type="EMBL" id="CP009788">
    <property type="protein sequence ID" value="AJE04566.1"/>
    <property type="molecule type" value="Genomic_DNA"/>
</dbReference>
<evidence type="ECO:0000256" key="4">
    <source>
        <dbReference type="ARBA" id="ARBA00022691"/>
    </source>
</evidence>
<dbReference type="CDD" id="cd01335">
    <property type="entry name" value="Radical_SAM"/>
    <property type="match status" value="1"/>
</dbReference>
<evidence type="ECO:0000313" key="10">
    <source>
        <dbReference type="EMBL" id="AJE04566.1"/>
    </source>
</evidence>
<dbReference type="PROSITE" id="PS51918">
    <property type="entry name" value="RADICAL_SAM"/>
    <property type="match status" value="1"/>
</dbReference>
<keyword evidence="7" id="KW-0411">Iron-sulfur</keyword>
<dbReference type="SUPFAM" id="SSF102114">
    <property type="entry name" value="Radical SAM enzymes"/>
    <property type="match status" value="1"/>
</dbReference>
<dbReference type="InterPro" id="IPR034466">
    <property type="entry name" value="Methyltransferase_Class_B"/>
</dbReference>
<keyword evidence="11" id="KW-1185">Reference proteome</keyword>
<dbReference type="GO" id="GO:0005829">
    <property type="term" value="C:cytosol"/>
    <property type="evidence" value="ECO:0007669"/>
    <property type="project" value="TreeGrafter"/>
</dbReference>
<evidence type="ECO:0000256" key="6">
    <source>
        <dbReference type="ARBA" id="ARBA00023004"/>
    </source>
</evidence>
<dbReference type="AlphaFoldDB" id="A0A0B5BKH5"/>
<keyword evidence="6" id="KW-0408">Iron</keyword>
<evidence type="ECO:0000313" key="11">
    <source>
        <dbReference type="Proteomes" id="UP000057609"/>
    </source>
</evidence>
<dbReference type="InterPro" id="IPR058240">
    <property type="entry name" value="rSAM_sf"/>
</dbReference>
<dbReference type="InterPro" id="IPR006638">
    <property type="entry name" value="Elp3/MiaA/NifB-like_rSAM"/>
</dbReference>
<dbReference type="GO" id="GO:0003824">
    <property type="term" value="F:catalytic activity"/>
    <property type="evidence" value="ECO:0007669"/>
    <property type="project" value="InterPro"/>
</dbReference>
<dbReference type="OrthoDB" id="9762608at2"/>
<feature type="domain" description="B12-binding" evidence="8">
    <location>
        <begin position="44"/>
        <end position="130"/>
    </location>
</feature>
<dbReference type="Gene3D" id="3.80.30.20">
    <property type="entry name" value="tm_1862 like domain"/>
    <property type="match status" value="1"/>
</dbReference>